<evidence type="ECO:0000313" key="2">
    <source>
        <dbReference type="EMBL" id="PTX47502.1"/>
    </source>
</evidence>
<keyword evidence="1" id="KW-0472">Membrane</keyword>
<keyword evidence="3" id="KW-1185">Reference proteome</keyword>
<keyword evidence="1" id="KW-1133">Transmembrane helix</keyword>
<sequence length="56" mass="6035">MFDASLFPILVPMLAAGMATGRRSGLVEIGRGFPPLPAFVLFLILAAIKMQRTALF</sequence>
<comment type="caution">
    <text evidence="2">The sequence shown here is derived from an EMBL/GenBank/DDBJ whole genome shotgun (WGS) entry which is preliminary data.</text>
</comment>
<reference evidence="2 3" key="1">
    <citation type="submission" date="2018-04" db="EMBL/GenBank/DDBJ databases">
        <title>Genomic Encyclopedia of Archaeal and Bacterial Type Strains, Phase II (KMG-II): from individual species to whole genera.</title>
        <authorList>
            <person name="Goeker M."/>
        </authorList>
    </citation>
    <scope>NUCLEOTIDE SEQUENCE [LARGE SCALE GENOMIC DNA]</scope>
    <source>
        <strain evidence="2 3">DSM 29329</strain>
    </source>
</reference>
<evidence type="ECO:0000313" key="3">
    <source>
        <dbReference type="Proteomes" id="UP000244069"/>
    </source>
</evidence>
<dbReference type="Proteomes" id="UP000244069">
    <property type="component" value="Unassembled WGS sequence"/>
</dbReference>
<organism evidence="2 3">
    <name type="scientific">Allosediminivita pacifica</name>
    <dbReference type="NCBI Taxonomy" id="1267769"/>
    <lineage>
        <taxon>Bacteria</taxon>
        <taxon>Pseudomonadati</taxon>
        <taxon>Pseudomonadota</taxon>
        <taxon>Alphaproteobacteria</taxon>
        <taxon>Rhodobacterales</taxon>
        <taxon>Paracoccaceae</taxon>
        <taxon>Allosediminivita</taxon>
    </lineage>
</organism>
<proteinExistence type="predicted"/>
<dbReference type="AlphaFoldDB" id="A0A2T6AUK4"/>
<name>A0A2T6AUK4_9RHOB</name>
<gene>
    <name evidence="2" type="ORF">C8N44_112126</name>
</gene>
<protein>
    <submittedName>
        <fullName evidence="2">Uncharacterized protein</fullName>
    </submittedName>
</protein>
<feature type="transmembrane region" description="Helical" evidence="1">
    <location>
        <begin position="29"/>
        <end position="48"/>
    </location>
</feature>
<dbReference type="EMBL" id="QBKN01000012">
    <property type="protein sequence ID" value="PTX47502.1"/>
    <property type="molecule type" value="Genomic_DNA"/>
</dbReference>
<evidence type="ECO:0000256" key="1">
    <source>
        <dbReference type="SAM" id="Phobius"/>
    </source>
</evidence>
<keyword evidence="1" id="KW-0812">Transmembrane</keyword>
<dbReference type="RefSeq" id="WP_158274044.1">
    <property type="nucleotide sequence ID" value="NZ_BMEZ01000014.1"/>
</dbReference>
<accession>A0A2T6AUK4</accession>